<dbReference type="EMBL" id="JAUEDM010000001">
    <property type="protein sequence ID" value="KAK3330221.1"/>
    <property type="molecule type" value="Genomic_DNA"/>
</dbReference>
<gene>
    <name evidence="2" type="ORF">B0H66DRAFT_543120</name>
</gene>
<evidence type="ECO:0000313" key="3">
    <source>
        <dbReference type="Proteomes" id="UP001283341"/>
    </source>
</evidence>
<keyword evidence="1" id="KW-1133">Transmembrane helix</keyword>
<dbReference type="AlphaFoldDB" id="A0AAE0IRZ5"/>
<sequence>MSARAGTHIHRRNTKLVVVVVVFTHSVVRGIALHLPPPSTQGGFVVSEPLSRDFMSRHPPTYLHRSYYSTMVEI</sequence>
<feature type="transmembrane region" description="Helical" evidence="1">
    <location>
        <begin position="16"/>
        <end position="35"/>
    </location>
</feature>
<evidence type="ECO:0000313" key="2">
    <source>
        <dbReference type="EMBL" id="KAK3330221.1"/>
    </source>
</evidence>
<accession>A0AAE0IRZ5</accession>
<proteinExistence type="predicted"/>
<reference evidence="2" key="1">
    <citation type="journal article" date="2023" name="Mol. Phylogenet. Evol.">
        <title>Genome-scale phylogeny and comparative genomics of the fungal order Sordariales.</title>
        <authorList>
            <person name="Hensen N."/>
            <person name="Bonometti L."/>
            <person name="Westerberg I."/>
            <person name="Brannstrom I.O."/>
            <person name="Guillou S."/>
            <person name="Cros-Aarteil S."/>
            <person name="Calhoun S."/>
            <person name="Haridas S."/>
            <person name="Kuo A."/>
            <person name="Mondo S."/>
            <person name="Pangilinan J."/>
            <person name="Riley R."/>
            <person name="LaButti K."/>
            <person name="Andreopoulos B."/>
            <person name="Lipzen A."/>
            <person name="Chen C."/>
            <person name="Yan M."/>
            <person name="Daum C."/>
            <person name="Ng V."/>
            <person name="Clum A."/>
            <person name="Steindorff A."/>
            <person name="Ohm R.A."/>
            <person name="Martin F."/>
            <person name="Silar P."/>
            <person name="Natvig D.O."/>
            <person name="Lalanne C."/>
            <person name="Gautier V."/>
            <person name="Ament-Velasquez S.L."/>
            <person name="Kruys A."/>
            <person name="Hutchinson M.I."/>
            <person name="Powell A.J."/>
            <person name="Barry K."/>
            <person name="Miller A.N."/>
            <person name="Grigoriev I.V."/>
            <person name="Debuchy R."/>
            <person name="Gladieux P."/>
            <person name="Hiltunen Thoren M."/>
            <person name="Johannesson H."/>
        </authorList>
    </citation>
    <scope>NUCLEOTIDE SEQUENCE</scope>
    <source>
        <strain evidence="2">CBS 118394</strain>
    </source>
</reference>
<organism evidence="2 3">
    <name type="scientific">Apodospora peruviana</name>
    <dbReference type="NCBI Taxonomy" id="516989"/>
    <lineage>
        <taxon>Eukaryota</taxon>
        <taxon>Fungi</taxon>
        <taxon>Dikarya</taxon>
        <taxon>Ascomycota</taxon>
        <taxon>Pezizomycotina</taxon>
        <taxon>Sordariomycetes</taxon>
        <taxon>Sordariomycetidae</taxon>
        <taxon>Sordariales</taxon>
        <taxon>Lasiosphaeriaceae</taxon>
        <taxon>Apodospora</taxon>
    </lineage>
</organism>
<reference evidence="2" key="2">
    <citation type="submission" date="2023-06" db="EMBL/GenBank/DDBJ databases">
        <authorList>
            <consortium name="Lawrence Berkeley National Laboratory"/>
            <person name="Haridas S."/>
            <person name="Hensen N."/>
            <person name="Bonometti L."/>
            <person name="Westerberg I."/>
            <person name="Brannstrom I.O."/>
            <person name="Guillou S."/>
            <person name="Cros-Aarteil S."/>
            <person name="Calhoun S."/>
            <person name="Kuo A."/>
            <person name="Mondo S."/>
            <person name="Pangilinan J."/>
            <person name="Riley R."/>
            <person name="Labutti K."/>
            <person name="Andreopoulos B."/>
            <person name="Lipzen A."/>
            <person name="Chen C."/>
            <person name="Yanf M."/>
            <person name="Daum C."/>
            <person name="Ng V."/>
            <person name="Clum A."/>
            <person name="Steindorff A."/>
            <person name="Ohm R."/>
            <person name="Martin F."/>
            <person name="Silar P."/>
            <person name="Natvig D."/>
            <person name="Lalanne C."/>
            <person name="Gautier V."/>
            <person name="Ament-Velasquez S.L."/>
            <person name="Kruys A."/>
            <person name="Hutchinson M.I."/>
            <person name="Powell A.J."/>
            <person name="Barry K."/>
            <person name="Miller A.N."/>
            <person name="Grigoriev I.V."/>
            <person name="Debuchy R."/>
            <person name="Gladieux P."/>
            <person name="Thoren M.H."/>
            <person name="Johannesson H."/>
        </authorList>
    </citation>
    <scope>NUCLEOTIDE SEQUENCE</scope>
    <source>
        <strain evidence="2">CBS 118394</strain>
    </source>
</reference>
<comment type="caution">
    <text evidence="2">The sequence shown here is derived from an EMBL/GenBank/DDBJ whole genome shotgun (WGS) entry which is preliminary data.</text>
</comment>
<protein>
    <submittedName>
        <fullName evidence="2">Uncharacterized protein</fullName>
    </submittedName>
</protein>
<keyword evidence="1" id="KW-0472">Membrane</keyword>
<evidence type="ECO:0000256" key="1">
    <source>
        <dbReference type="SAM" id="Phobius"/>
    </source>
</evidence>
<name>A0AAE0IRZ5_9PEZI</name>
<dbReference type="Proteomes" id="UP001283341">
    <property type="component" value="Unassembled WGS sequence"/>
</dbReference>
<keyword evidence="3" id="KW-1185">Reference proteome</keyword>
<keyword evidence="1" id="KW-0812">Transmembrane</keyword>